<dbReference type="PROSITE" id="PS00108">
    <property type="entry name" value="PROTEIN_KINASE_ST"/>
    <property type="match status" value="1"/>
</dbReference>
<dbReference type="EMBL" id="CP043494">
    <property type="protein sequence ID" value="WNG47636.1"/>
    <property type="molecule type" value="Genomic_DNA"/>
</dbReference>
<accession>A0ABY9WWV9</accession>
<dbReference type="InterPro" id="IPR011009">
    <property type="entry name" value="Kinase-like_dom_sf"/>
</dbReference>
<feature type="region of interest" description="Disordered" evidence="6">
    <location>
        <begin position="355"/>
        <end position="419"/>
    </location>
</feature>
<organism evidence="8 9">
    <name type="scientific">Archangium minus</name>
    <dbReference type="NCBI Taxonomy" id="83450"/>
    <lineage>
        <taxon>Bacteria</taxon>
        <taxon>Pseudomonadati</taxon>
        <taxon>Myxococcota</taxon>
        <taxon>Myxococcia</taxon>
        <taxon>Myxococcales</taxon>
        <taxon>Cystobacterineae</taxon>
        <taxon>Archangiaceae</taxon>
        <taxon>Archangium</taxon>
    </lineage>
</organism>
<feature type="compositionally biased region" description="Low complexity" evidence="6">
    <location>
        <begin position="483"/>
        <end position="504"/>
    </location>
</feature>
<feature type="compositionally biased region" description="Low complexity" evidence="6">
    <location>
        <begin position="533"/>
        <end position="552"/>
    </location>
</feature>
<reference evidence="8 9" key="1">
    <citation type="submission" date="2019-08" db="EMBL/GenBank/DDBJ databases">
        <title>Archangium and Cystobacter genomes.</title>
        <authorList>
            <person name="Chen I.-C.K."/>
            <person name="Wielgoss S."/>
        </authorList>
    </citation>
    <scope>NUCLEOTIDE SEQUENCE [LARGE SCALE GENOMIC DNA]</scope>
    <source>
        <strain evidence="8 9">Cbm 6</strain>
    </source>
</reference>
<evidence type="ECO:0000256" key="4">
    <source>
        <dbReference type="ARBA" id="ARBA00022840"/>
    </source>
</evidence>
<evidence type="ECO:0000313" key="9">
    <source>
        <dbReference type="Proteomes" id="UP001611383"/>
    </source>
</evidence>
<dbReference type="PROSITE" id="PS00107">
    <property type="entry name" value="PROTEIN_KINASE_ATP"/>
    <property type="match status" value="1"/>
</dbReference>
<feature type="domain" description="Protein kinase" evidence="7">
    <location>
        <begin position="56"/>
        <end position="323"/>
    </location>
</feature>
<dbReference type="CDD" id="cd14014">
    <property type="entry name" value="STKc_PknB_like"/>
    <property type="match status" value="1"/>
</dbReference>
<dbReference type="Proteomes" id="UP001611383">
    <property type="component" value="Chromosome"/>
</dbReference>
<name>A0ABY9WWV9_9BACT</name>
<feature type="compositionally biased region" description="Pro residues" evidence="6">
    <location>
        <begin position="466"/>
        <end position="482"/>
    </location>
</feature>
<dbReference type="PROSITE" id="PS51257">
    <property type="entry name" value="PROKAR_LIPOPROTEIN"/>
    <property type="match status" value="1"/>
</dbReference>
<keyword evidence="9" id="KW-1185">Reference proteome</keyword>
<evidence type="ECO:0000256" key="6">
    <source>
        <dbReference type="SAM" id="MobiDB-lite"/>
    </source>
</evidence>
<evidence type="ECO:0000256" key="2">
    <source>
        <dbReference type="ARBA" id="ARBA00022741"/>
    </source>
</evidence>
<keyword evidence="1" id="KW-0808">Transferase</keyword>
<dbReference type="InterPro" id="IPR017441">
    <property type="entry name" value="Protein_kinase_ATP_BS"/>
</dbReference>
<feature type="region of interest" description="Disordered" evidence="6">
    <location>
        <begin position="460"/>
        <end position="553"/>
    </location>
</feature>
<dbReference type="SUPFAM" id="SSF56112">
    <property type="entry name" value="Protein kinase-like (PK-like)"/>
    <property type="match status" value="1"/>
</dbReference>
<dbReference type="SMART" id="SM00220">
    <property type="entry name" value="S_TKc"/>
    <property type="match status" value="1"/>
</dbReference>
<dbReference type="GO" id="GO:0016301">
    <property type="term" value="F:kinase activity"/>
    <property type="evidence" value="ECO:0007669"/>
    <property type="project" value="UniProtKB-KW"/>
</dbReference>
<proteinExistence type="predicted"/>
<keyword evidence="2 5" id="KW-0547">Nucleotide-binding</keyword>
<dbReference type="RefSeq" id="WP_395804208.1">
    <property type="nucleotide sequence ID" value="NZ_CP043494.1"/>
</dbReference>
<keyword evidence="3 8" id="KW-0418">Kinase</keyword>
<protein>
    <submittedName>
        <fullName evidence="8">Protein kinase</fullName>
    </submittedName>
</protein>
<gene>
    <name evidence="8" type="ORF">F0U60_28555</name>
</gene>
<dbReference type="Pfam" id="PF00069">
    <property type="entry name" value="Pkinase"/>
    <property type="match status" value="1"/>
</dbReference>
<dbReference type="PROSITE" id="PS50011">
    <property type="entry name" value="PROTEIN_KINASE_DOM"/>
    <property type="match status" value="1"/>
</dbReference>
<feature type="binding site" evidence="5">
    <location>
        <position position="85"/>
    </location>
    <ligand>
        <name>ATP</name>
        <dbReference type="ChEBI" id="CHEBI:30616"/>
    </ligand>
</feature>
<evidence type="ECO:0000256" key="1">
    <source>
        <dbReference type="ARBA" id="ARBA00022679"/>
    </source>
</evidence>
<dbReference type="InterPro" id="IPR000719">
    <property type="entry name" value="Prot_kinase_dom"/>
</dbReference>
<evidence type="ECO:0000256" key="3">
    <source>
        <dbReference type="ARBA" id="ARBA00022777"/>
    </source>
</evidence>
<dbReference type="Pfam" id="PF08308">
    <property type="entry name" value="PEGA"/>
    <property type="match status" value="1"/>
</dbReference>
<evidence type="ECO:0000256" key="5">
    <source>
        <dbReference type="PROSITE-ProRule" id="PRU10141"/>
    </source>
</evidence>
<keyword evidence="4 5" id="KW-0067">ATP-binding</keyword>
<dbReference type="PANTHER" id="PTHR43289:SF6">
    <property type="entry name" value="SERINE_THREONINE-PROTEIN KINASE NEKL-3"/>
    <property type="match status" value="1"/>
</dbReference>
<feature type="compositionally biased region" description="Low complexity" evidence="6">
    <location>
        <begin position="358"/>
        <end position="368"/>
    </location>
</feature>
<sequence>MSPPASRSCPSCGNSLPPGAVACPLHGPITEPSDDGRDVQPTAEDDALVGQRLGEYQVLRCIGRGGMGVVYEAEHVAIGRRVALKLLREEHARGPHARNLLAEARAAGAIQHRGIIDVFGFGQEPGIGQFLVMEYLEGEPLSHVIARYAPLPPARVVELLGEVLDALSAAHARGVIHRDLKPSNIFVVREVDGTELVKVLDFGLAKHSTQPDGTASQTRSDLIVGTPHYMAPEQALSEAVSPRTDLYAVGVIAFEMLTGRRPFPGRSSMEIVAHHLKSPPIRPSSYVVLPPRLDDLVFQLLAKEPSQRPGSASEVAREMRALLQEQEKPGNARSKPSSLDEVKPAPALAFLDDATLRGPSAGSGSPSGERLAPTVTPTPMQSLATPTPMQSLATPTPMQSLATPTPMVRAEPQPSPARGARWQQGLVAGGLLVLGLGGVSLLGRGPSSVTPVTKVPAVAEESPALAAPPPPSVTPDPEPRPNPEASSPLPAASAPAKSPPLVAKKTPRPAPVREQTPPPAKPAPLVTNATGKSPVTQPAVPPTTTQSTQKPPVMSTTGTLYLTVKGAWAHVWVDGEMLGRVPPLHRYVLTAGEHELELRNPGIKPHRQKIVISPNETLTYTTQLEPIELASPLP</sequence>
<dbReference type="Gene3D" id="3.30.200.20">
    <property type="entry name" value="Phosphorylase Kinase, domain 1"/>
    <property type="match status" value="1"/>
</dbReference>
<evidence type="ECO:0000259" key="7">
    <source>
        <dbReference type="PROSITE" id="PS50011"/>
    </source>
</evidence>
<dbReference type="InterPro" id="IPR013229">
    <property type="entry name" value="PEGA"/>
</dbReference>
<dbReference type="InterPro" id="IPR008271">
    <property type="entry name" value="Ser/Thr_kinase_AS"/>
</dbReference>
<feature type="compositionally biased region" description="Polar residues" evidence="6">
    <location>
        <begin position="375"/>
        <end position="403"/>
    </location>
</feature>
<dbReference type="PANTHER" id="PTHR43289">
    <property type="entry name" value="MITOGEN-ACTIVATED PROTEIN KINASE KINASE KINASE 20-RELATED"/>
    <property type="match status" value="1"/>
</dbReference>
<dbReference type="Gene3D" id="1.10.510.10">
    <property type="entry name" value="Transferase(Phosphotransferase) domain 1"/>
    <property type="match status" value="1"/>
</dbReference>
<evidence type="ECO:0000313" key="8">
    <source>
        <dbReference type="EMBL" id="WNG47636.1"/>
    </source>
</evidence>